<dbReference type="EMBL" id="GBRH01273587">
    <property type="protein sequence ID" value="JAD24308.1"/>
    <property type="molecule type" value="Transcribed_RNA"/>
</dbReference>
<reference evidence="1" key="1">
    <citation type="submission" date="2014-09" db="EMBL/GenBank/DDBJ databases">
        <authorList>
            <person name="Magalhaes I.L.F."/>
            <person name="Oliveira U."/>
            <person name="Santos F.R."/>
            <person name="Vidigal T.H.D.A."/>
            <person name="Brescovit A.D."/>
            <person name="Santos A.J."/>
        </authorList>
    </citation>
    <scope>NUCLEOTIDE SEQUENCE</scope>
    <source>
        <tissue evidence="1">Shoot tissue taken approximately 20 cm above the soil surface</tissue>
    </source>
</reference>
<protein>
    <submittedName>
        <fullName evidence="1">Uncharacterized protein</fullName>
    </submittedName>
</protein>
<name>A0A0A8YF70_ARUDO</name>
<evidence type="ECO:0000313" key="1">
    <source>
        <dbReference type="EMBL" id="JAD24308.1"/>
    </source>
</evidence>
<proteinExistence type="predicted"/>
<organism evidence="1">
    <name type="scientific">Arundo donax</name>
    <name type="common">Giant reed</name>
    <name type="synonym">Donax arundinaceus</name>
    <dbReference type="NCBI Taxonomy" id="35708"/>
    <lineage>
        <taxon>Eukaryota</taxon>
        <taxon>Viridiplantae</taxon>
        <taxon>Streptophyta</taxon>
        <taxon>Embryophyta</taxon>
        <taxon>Tracheophyta</taxon>
        <taxon>Spermatophyta</taxon>
        <taxon>Magnoliopsida</taxon>
        <taxon>Liliopsida</taxon>
        <taxon>Poales</taxon>
        <taxon>Poaceae</taxon>
        <taxon>PACMAD clade</taxon>
        <taxon>Arundinoideae</taxon>
        <taxon>Arundineae</taxon>
        <taxon>Arundo</taxon>
    </lineage>
</organism>
<reference evidence="1" key="2">
    <citation type="journal article" date="2015" name="Data Brief">
        <title>Shoot transcriptome of the giant reed, Arundo donax.</title>
        <authorList>
            <person name="Barrero R.A."/>
            <person name="Guerrero F.D."/>
            <person name="Moolhuijzen P."/>
            <person name="Goolsby J.A."/>
            <person name="Tidwell J."/>
            <person name="Bellgard S.E."/>
            <person name="Bellgard M.I."/>
        </authorList>
    </citation>
    <scope>NUCLEOTIDE SEQUENCE</scope>
    <source>
        <tissue evidence="1">Shoot tissue taken approximately 20 cm above the soil surface</tissue>
    </source>
</reference>
<dbReference type="AlphaFoldDB" id="A0A0A8YF70"/>
<sequence>MLSSTLVHLDEPRAQVFLGSANAHEHLEGWYLDIGATNHMTGRVDAFSELTPRSSAQSDLHQ</sequence>
<accession>A0A0A8YF70</accession>